<accession>A0A5C5QFQ5</accession>
<reference evidence="3 5" key="2">
    <citation type="submission" date="2019-06" db="EMBL/GenBank/DDBJ databases">
        <title>Pseudomonas bimorpha sp. nov. isolated from bovine raw milk and skim milk concentrate.</title>
        <authorList>
            <person name="Hofmann K."/>
            <person name="Huptas C."/>
            <person name="Doll E."/>
            <person name="Scherer S."/>
            <person name="Wenning M."/>
        </authorList>
    </citation>
    <scope>NUCLEOTIDE SEQUENCE [LARGE SCALE GENOMIC DNA]</scope>
    <source>
        <strain evidence="3 5">DSM 17835</strain>
    </source>
</reference>
<reference evidence="2 4" key="1">
    <citation type="submission" date="2016-10" db="EMBL/GenBank/DDBJ databases">
        <authorList>
            <person name="Varghese N."/>
            <person name="Submissions S."/>
        </authorList>
    </citation>
    <scope>NUCLEOTIDE SEQUENCE [LARGE SCALE GENOMIC DNA]</scope>
    <source>
        <strain evidence="2 4">DSM 17835</strain>
    </source>
</reference>
<dbReference type="RefSeq" id="WP_010564168.1">
    <property type="nucleotide sequence ID" value="NZ_LT629689.1"/>
</dbReference>
<evidence type="ECO:0000313" key="4">
    <source>
        <dbReference type="Proteomes" id="UP000182858"/>
    </source>
</evidence>
<dbReference type="Proteomes" id="UP000182858">
    <property type="component" value="Chromosome I"/>
</dbReference>
<name>A0A5C5QFQ5_9PSED</name>
<dbReference type="GeneID" id="78554791"/>
<dbReference type="OrthoDB" id="6954272at2"/>
<dbReference type="Proteomes" id="UP000317951">
    <property type="component" value="Unassembled WGS sequence"/>
</dbReference>
<dbReference type="GeneID" id="55845012"/>
<feature type="region of interest" description="Disordered" evidence="1">
    <location>
        <begin position="78"/>
        <end position="97"/>
    </location>
</feature>
<sequence>MTALHQTALVVAHGALLDLETAKTALNQLESLLFSMTTGSAHPSHVSNLIEIAWNLVADAANNASCSYETISRQLDELAPQNADTENVAREVGDQHE</sequence>
<dbReference type="EMBL" id="LT629689">
    <property type="protein sequence ID" value="SDF58915.1"/>
    <property type="molecule type" value="Genomic_DNA"/>
</dbReference>
<proteinExistence type="predicted"/>
<dbReference type="EMBL" id="VFET01000010">
    <property type="protein sequence ID" value="TWS04108.1"/>
    <property type="molecule type" value="Genomic_DNA"/>
</dbReference>
<gene>
    <name evidence="3" type="ORF">FIV36_14250</name>
    <name evidence="2" type="ORF">SAMN05216591_3391</name>
</gene>
<keyword evidence="4" id="KW-1185">Reference proteome</keyword>
<dbReference type="AlphaFoldDB" id="A0A5C5QFQ5"/>
<evidence type="ECO:0000313" key="5">
    <source>
        <dbReference type="Proteomes" id="UP000317951"/>
    </source>
</evidence>
<evidence type="ECO:0000313" key="2">
    <source>
        <dbReference type="EMBL" id="SDF58915.1"/>
    </source>
</evidence>
<feature type="compositionally biased region" description="Basic and acidic residues" evidence="1">
    <location>
        <begin position="87"/>
        <end position="97"/>
    </location>
</feature>
<evidence type="ECO:0000313" key="3">
    <source>
        <dbReference type="EMBL" id="TWS04108.1"/>
    </source>
</evidence>
<evidence type="ECO:0000256" key="1">
    <source>
        <dbReference type="SAM" id="MobiDB-lite"/>
    </source>
</evidence>
<organism evidence="3 5">
    <name type="scientific">Pseudomonas extremaustralis</name>
    <dbReference type="NCBI Taxonomy" id="359110"/>
    <lineage>
        <taxon>Bacteria</taxon>
        <taxon>Pseudomonadati</taxon>
        <taxon>Pseudomonadota</taxon>
        <taxon>Gammaproteobacteria</taxon>
        <taxon>Pseudomonadales</taxon>
        <taxon>Pseudomonadaceae</taxon>
        <taxon>Pseudomonas</taxon>
    </lineage>
</organism>
<protein>
    <submittedName>
        <fullName evidence="3">Uncharacterized protein</fullName>
    </submittedName>
</protein>